<organism evidence="2 3">
    <name type="scientific">Streptomyces lutosisoli</name>
    <dbReference type="NCBI Taxonomy" id="2665721"/>
    <lineage>
        <taxon>Bacteria</taxon>
        <taxon>Bacillati</taxon>
        <taxon>Actinomycetota</taxon>
        <taxon>Actinomycetes</taxon>
        <taxon>Kitasatosporales</taxon>
        <taxon>Streptomycetaceae</taxon>
        <taxon>Streptomyces</taxon>
    </lineage>
</organism>
<dbReference type="GO" id="GO:0016787">
    <property type="term" value="F:hydrolase activity"/>
    <property type="evidence" value="ECO:0007669"/>
    <property type="project" value="UniProtKB-KW"/>
</dbReference>
<dbReference type="InterPro" id="IPR029058">
    <property type="entry name" value="AB_hydrolase_fold"/>
</dbReference>
<keyword evidence="3" id="KW-1185">Reference proteome</keyword>
<dbReference type="Gene3D" id="3.40.50.1820">
    <property type="entry name" value="alpha/beta hydrolase"/>
    <property type="match status" value="1"/>
</dbReference>
<accession>A0ABW2V9R5</accession>
<reference evidence="3" key="1">
    <citation type="journal article" date="2019" name="Int. J. Syst. Evol. Microbiol.">
        <title>The Global Catalogue of Microorganisms (GCM) 10K type strain sequencing project: providing services to taxonomists for standard genome sequencing and annotation.</title>
        <authorList>
            <consortium name="The Broad Institute Genomics Platform"/>
            <consortium name="The Broad Institute Genome Sequencing Center for Infectious Disease"/>
            <person name="Wu L."/>
            <person name="Ma J."/>
        </authorList>
    </citation>
    <scope>NUCLEOTIDE SEQUENCE [LARGE SCALE GENOMIC DNA]</scope>
    <source>
        <strain evidence="3">CGMCC 4.7198</strain>
    </source>
</reference>
<name>A0ABW2V9R5_9ACTN</name>
<protein>
    <submittedName>
        <fullName evidence="2">Alpha/beta hydrolase</fullName>
    </submittedName>
</protein>
<gene>
    <name evidence="2" type="ORF">ACFQZP_02645</name>
</gene>
<keyword evidence="2" id="KW-0378">Hydrolase</keyword>
<dbReference type="SUPFAM" id="SSF53474">
    <property type="entry name" value="alpha/beta-Hydrolases"/>
    <property type="match status" value="1"/>
</dbReference>
<evidence type="ECO:0000313" key="3">
    <source>
        <dbReference type="Proteomes" id="UP001596957"/>
    </source>
</evidence>
<dbReference type="InterPro" id="IPR000073">
    <property type="entry name" value="AB_hydrolase_1"/>
</dbReference>
<comment type="caution">
    <text evidence="2">The sequence shown here is derived from an EMBL/GenBank/DDBJ whole genome shotgun (WGS) entry which is preliminary data.</text>
</comment>
<feature type="domain" description="AB hydrolase-1" evidence="1">
    <location>
        <begin position="29"/>
        <end position="237"/>
    </location>
</feature>
<evidence type="ECO:0000313" key="2">
    <source>
        <dbReference type="EMBL" id="MFD0280584.1"/>
    </source>
</evidence>
<sequence length="298" mass="31952">MTSVARVVDVDGIPVSALLREARQPRAVVLALHGGSAYSGYFDYPDRPRLSLLRTGEALGFTVVAIDRPGYGSSAPHAAELATVERRVDLAYATVDRLLAARPRGAGIFVLAHSIGCELALRMAVDDRGRDLLGVELAGTGRHHHDDAVGILGDALRADPAPRRPRGVRDLLWQPSRLYPEDVVGGARISSPSPAYEGVVARSWIETFPELAAQVRVPVHFSLGEHERVWRTGPSALADIASLFTASPRVAVDQQADGGHNLSIGLTAMAYHLKVLSFVEECVLARAEAAQQRPGRAS</sequence>
<dbReference type="Pfam" id="PF12697">
    <property type="entry name" value="Abhydrolase_6"/>
    <property type="match status" value="1"/>
</dbReference>
<dbReference type="EMBL" id="JBHTEC010000001">
    <property type="protein sequence ID" value="MFD0280584.1"/>
    <property type="molecule type" value="Genomic_DNA"/>
</dbReference>
<proteinExistence type="predicted"/>
<evidence type="ECO:0000259" key="1">
    <source>
        <dbReference type="Pfam" id="PF12697"/>
    </source>
</evidence>
<dbReference type="Proteomes" id="UP001596957">
    <property type="component" value="Unassembled WGS sequence"/>
</dbReference>
<dbReference type="RefSeq" id="WP_381252521.1">
    <property type="nucleotide sequence ID" value="NZ_JBHTBI010000008.1"/>
</dbReference>